<comment type="similarity">
    <text evidence="2">Belongs to the UPF0073 (Hly-III) family.</text>
</comment>
<organism evidence="9 10">
    <name type="scientific">Alteromonas hispanica</name>
    <dbReference type="NCBI Taxonomy" id="315421"/>
    <lineage>
        <taxon>Bacteria</taxon>
        <taxon>Pseudomonadati</taxon>
        <taxon>Pseudomonadota</taxon>
        <taxon>Gammaproteobacteria</taxon>
        <taxon>Alteromonadales</taxon>
        <taxon>Alteromonadaceae</taxon>
        <taxon>Alteromonas/Salinimonas group</taxon>
        <taxon>Alteromonas</taxon>
    </lineage>
</organism>
<dbReference type="Pfam" id="PF03006">
    <property type="entry name" value="HlyIII"/>
    <property type="match status" value="1"/>
</dbReference>
<dbReference type="RefSeq" id="WP_071978773.1">
    <property type="nucleotide sequence ID" value="NZ_JAAAWP010000005.1"/>
</dbReference>
<gene>
    <name evidence="9" type="ORF">GTW09_09305</name>
</gene>
<reference evidence="9 10" key="1">
    <citation type="submission" date="2020-01" db="EMBL/GenBank/DDBJ databases">
        <title>Genomes of bacteria type strains.</title>
        <authorList>
            <person name="Chen J."/>
            <person name="Zhu S."/>
            <person name="Yang J."/>
        </authorList>
    </citation>
    <scope>NUCLEOTIDE SEQUENCE [LARGE SCALE GENOMIC DNA]</scope>
    <source>
        <strain evidence="9 10">LMG 22958</strain>
    </source>
</reference>
<name>A0A6L9MTZ2_9ALTE</name>
<evidence type="ECO:0000313" key="9">
    <source>
        <dbReference type="EMBL" id="NDW21714.1"/>
    </source>
</evidence>
<dbReference type="NCBIfam" id="TIGR01065">
    <property type="entry name" value="hlyIII"/>
    <property type="match status" value="1"/>
</dbReference>
<evidence type="ECO:0000256" key="5">
    <source>
        <dbReference type="ARBA" id="ARBA00022989"/>
    </source>
</evidence>
<feature type="transmembrane region" description="Helical" evidence="8">
    <location>
        <begin position="141"/>
        <end position="161"/>
    </location>
</feature>
<keyword evidence="6 8" id="KW-0472">Membrane</keyword>
<comment type="subcellular location">
    <subcellularLocation>
        <location evidence="1">Cell membrane</location>
        <topology evidence="1">Multi-pass membrane protein</topology>
    </subcellularLocation>
</comment>
<feature type="binding site" evidence="7">
    <location>
        <position position="73"/>
    </location>
    <ligand>
        <name>Zn(2+)</name>
        <dbReference type="ChEBI" id="CHEBI:29105"/>
    </ligand>
</feature>
<keyword evidence="10" id="KW-1185">Reference proteome</keyword>
<dbReference type="PANTHER" id="PTHR20855">
    <property type="entry name" value="ADIPOR/PROGESTIN RECEPTOR-RELATED"/>
    <property type="match status" value="1"/>
</dbReference>
<dbReference type="EMBL" id="JAAAWP010000005">
    <property type="protein sequence ID" value="NDW21714.1"/>
    <property type="molecule type" value="Genomic_DNA"/>
</dbReference>
<accession>A0A6L9MTZ2</accession>
<evidence type="ECO:0000256" key="4">
    <source>
        <dbReference type="ARBA" id="ARBA00022692"/>
    </source>
</evidence>
<evidence type="ECO:0000256" key="6">
    <source>
        <dbReference type="ARBA" id="ARBA00023136"/>
    </source>
</evidence>
<dbReference type="GO" id="GO:0005886">
    <property type="term" value="C:plasma membrane"/>
    <property type="evidence" value="ECO:0007669"/>
    <property type="project" value="UniProtKB-SubCell"/>
</dbReference>
<proteinExistence type="inferred from homology"/>
<keyword evidence="3" id="KW-1003">Cell membrane</keyword>
<dbReference type="AlphaFoldDB" id="A0A6L9MTZ2"/>
<dbReference type="GO" id="GO:0046872">
    <property type="term" value="F:metal ion binding"/>
    <property type="evidence" value="ECO:0007669"/>
    <property type="project" value="UniProtKB-KW"/>
</dbReference>
<sequence length="218" mass="23970">MSAVKHQIERIPARAYSIIEEWLNSVSHGVGLVAAIVGLIFLLNRADDTLSLVTVSIYGSTLILMFLSSTLYHAISHHKAKEWLKLFDHSAIYLLIAGTYTPLLLVSIGGVLGIVMTTLIWALAFAGVAFKLVAQHRFPKVSVMTYLLMGWIAIGLIYPLYVALPGAGLWLLVAGGLCFSVGVCFYVAKKVKYTHAIWHVFVIGGCGCHYFSIYYFVV</sequence>
<evidence type="ECO:0000256" key="7">
    <source>
        <dbReference type="PIRSR" id="PIRSR604254-1"/>
    </source>
</evidence>
<feature type="transmembrane region" description="Helical" evidence="8">
    <location>
        <begin position="86"/>
        <end position="105"/>
    </location>
</feature>
<dbReference type="GO" id="GO:0140911">
    <property type="term" value="F:pore-forming activity"/>
    <property type="evidence" value="ECO:0007669"/>
    <property type="project" value="InterPro"/>
</dbReference>
<feature type="binding site" evidence="7">
    <location>
        <position position="195"/>
    </location>
    <ligand>
        <name>Zn(2+)</name>
        <dbReference type="ChEBI" id="CHEBI:29105"/>
    </ligand>
</feature>
<evidence type="ECO:0000256" key="2">
    <source>
        <dbReference type="ARBA" id="ARBA00008488"/>
    </source>
</evidence>
<feature type="transmembrane region" description="Helical" evidence="8">
    <location>
        <begin position="111"/>
        <end position="134"/>
    </location>
</feature>
<evidence type="ECO:0000256" key="1">
    <source>
        <dbReference type="ARBA" id="ARBA00004651"/>
    </source>
</evidence>
<dbReference type="Proteomes" id="UP000478837">
    <property type="component" value="Unassembled WGS sequence"/>
</dbReference>
<evidence type="ECO:0000256" key="3">
    <source>
        <dbReference type="ARBA" id="ARBA00022475"/>
    </source>
</evidence>
<keyword evidence="5 8" id="KW-1133">Transmembrane helix</keyword>
<feature type="transmembrane region" description="Helical" evidence="8">
    <location>
        <begin position="21"/>
        <end position="43"/>
    </location>
</feature>
<keyword evidence="7" id="KW-0862">Zinc</keyword>
<comment type="caution">
    <text evidence="9">The sequence shown here is derived from an EMBL/GenBank/DDBJ whole genome shotgun (WGS) entry which is preliminary data.</text>
</comment>
<keyword evidence="7" id="KW-0479">Metal-binding</keyword>
<dbReference type="InterPro" id="IPR005744">
    <property type="entry name" value="Hy-lIII"/>
</dbReference>
<dbReference type="PANTHER" id="PTHR20855:SF3">
    <property type="entry name" value="LD03007P"/>
    <property type="match status" value="1"/>
</dbReference>
<feature type="binding site" evidence="7">
    <location>
        <position position="199"/>
    </location>
    <ligand>
        <name>Zn(2+)</name>
        <dbReference type="ChEBI" id="CHEBI:29105"/>
    </ligand>
</feature>
<feature type="transmembrane region" description="Helical" evidence="8">
    <location>
        <begin position="167"/>
        <end position="188"/>
    </location>
</feature>
<feature type="transmembrane region" description="Helical" evidence="8">
    <location>
        <begin position="55"/>
        <end position="74"/>
    </location>
</feature>
<dbReference type="InterPro" id="IPR004254">
    <property type="entry name" value="AdipoR/HlyIII-related"/>
</dbReference>
<evidence type="ECO:0000313" key="10">
    <source>
        <dbReference type="Proteomes" id="UP000478837"/>
    </source>
</evidence>
<evidence type="ECO:0000256" key="8">
    <source>
        <dbReference type="SAM" id="Phobius"/>
    </source>
</evidence>
<feature type="transmembrane region" description="Helical" evidence="8">
    <location>
        <begin position="195"/>
        <end position="217"/>
    </location>
</feature>
<keyword evidence="4 8" id="KW-0812">Transmembrane</keyword>
<protein>
    <submittedName>
        <fullName evidence="9">Hemolysin III family protein</fullName>
    </submittedName>
</protein>